<dbReference type="EMBL" id="CABFOC020000003">
    <property type="protein sequence ID" value="CAH0043526.1"/>
    <property type="molecule type" value="Genomic_DNA"/>
</dbReference>
<evidence type="ECO:0000313" key="3">
    <source>
        <dbReference type="Proteomes" id="UP000775872"/>
    </source>
</evidence>
<gene>
    <name evidence="2" type="ORF">CSOL1703_00009423</name>
</gene>
<evidence type="ECO:0000313" key="2">
    <source>
        <dbReference type="EMBL" id="CAH0043526.1"/>
    </source>
</evidence>
<dbReference type="OrthoDB" id="2993351at2759"/>
<dbReference type="Proteomes" id="UP000775872">
    <property type="component" value="Unassembled WGS sequence"/>
</dbReference>
<protein>
    <recommendedName>
        <fullName evidence="1">DUF3669 domain-containing protein</fullName>
    </recommendedName>
</protein>
<name>A0A9N9W1J8_9HYPO</name>
<dbReference type="PANTHER" id="PTHR40780:SF2">
    <property type="entry name" value="DUF3669 DOMAIN-CONTAINING PROTEIN"/>
    <property type="match status" value="1"/>
</dbReference>
<keyword evidence="3" id="KW-1185">Reference proteome</keyword>
<reference evidence="2 3" key="2">
    <citation type="submission" date="2021-10" db="EMBL/GenBank/DDBJ databases">
        <authorList>
            <person name="Piombo E."/>
        </authorList>
    </citation>
    <scope>NUCLEOTIDE SEQUENCE [LARGE SCALE GENOMIC DNA]</scope>
</reference>
<proteinExistence type="predicted"/>
<sequence>MTSRRALNKTDESTASAYSYSTSLQEDIRLTNALIQQLGDAQDDYLQGDVPTSALCRLLSLRSEYTASSFETTNQQMKAPFRKIGFGQCGIIYEQPNRGYVLKLARKYFEDSLLGDLRAHLRVYQALADYPTDCRIPSVYKYITASNSSWWEANSHFFTAQDELELPTMALATQHILPLPKIVRTALIDLYCPEEHKAAVTENPSNQDCLARVYLGRSRVPNAPKSPNFTLRNFNLHLDQMMELKLPIVDYSRAIGEALAVIHWRANIDAYDIEFVLGSEAEAIYRPEPTTAPQVRMKAEEVESMSTHTDIDEIVSVNFKQRSTRLWVLDFNLCSRWDMAQVLESGGEDKLVGHLVQAFFENDPYYPRPIKSGANDADKDQVQNELWEVFCSAYLNKSKAVLAGSTTGGEQKERLLELPKSFIASCIAGAKCGRVSDNYKAVDNL</sequence>
<evidence type="ECO:0000259" key="1">
    <source>
        <dbReference type="Pfam" id="PF12417"/>
    </source>
</evidence>
<comment type="caution">
    <text evidence="2">The sequence shown here is derived from an EMBL/GenBank/DDBJ whole genome shotgun (WGS) entry which is preliminary data.</text>
</comment>
<accession>A0A9N9W1J8</accession>
<reference evidence="3" key="1">
    <citation type="submission" date="2019-06" db="EMBL/GenBank/DDBJ databases">
        <authorList>
            <person name="Broberg M."/>
        </authorList>
    </citation>
    <scope>NUCLEOTIDE SEQUENCE [LARGE SCALE GENOMIC DNA]</scope>
</reference>
<dbReference type="PANTHER" id="PTHR40780">
    <property type="entry name" value="DUF3669 DOMAIN-CONTAINING PROTEIN"/>
    <property type="match status" value="1"/>
</dbReference>
<dbReference type="InterPro" id="IPR022137">
    <property type="entry name" value="Znf_prot_DUF3669"/>
</dbReference>
<dbReference type="Pfam" id="PF12417">
    <property type="entry name" value="DUF3669"/>
    <property type="match status" value="1"/>
</dbReference>
<feature type="domain" description="DUF3669" evidence="1">
    <location>
        <begin position="326"/>
        <end position="403"/>
    </location>
</feature>
<dbReference type="AlphaFoldDB" id="A0A9N9W1J8"/>
<organism evidence="2 3">
    <name type="scientific">Clonostachys solani</name>
    <dbReference type="NCBI Taxonomy" id="160281"/>
    <lineage>
        <taxon>Eukaryota</taxon>
        <taxon>Fungi</taxon>
        <taxon>Dikarya</taxon>
        <taxon>Ascomycota</taxon>
        <taxon>Pezizomycotina</taxon>
        <taxon>Sordariomycetes</taxon>
        <taxon>Hypocreomycetidae</taxon>
        <taxon>Hypocreales</taxon>
        <taxon>Bionectriaceae</taxon>
        <taxon>Clonostachys</taxon>
    </lineage>
</organism>